<evidence type="ECO:0000313" key="2">
    <source>
        <dbReference type="Proteomes" id="UP001236806"/>
    </source>
</evidence>
<evidence type="ECO:0000313" key="1">
    <source>
        <dbReference type="EMBL" id="MDQ0674691.1"/>
    </source>
</evidence>
<proteinExistence type="predicted"/>
<comment type="caution">
    <text evidence="1">The sequence shown here is derived from an EMBL/GenBank/DDBJ whole genome shotgun (WGS) entry which is preliminary data.</text>
</comment>
<keyword evidence="2" id="KW-1185">Reference proteome</keyword>
<dbReference type="EMBL" id="JAUSXB010000001">
    <property type="protein sequence ID" value="MDQ0674691.1"/>
    <property type="molecule type" value="Genomic_DNA"/>
</dbReference>
<sequence length="118" mass="12858">MSNPASIALHHTESERNGFSRCVLPPRATVLVHPAVDREGKDVLVQLTKRLAVGRIDAITEDEMGGETEQPAFGARPILCGEPTRGACRATGVLKKYLFTQTIASTRRVRQCAQLAFV</sequence>
<name>A0ABU0PN51_9MICC</name>
<reference evidence="1 2" key="1">
    <citation type="submission" date="2023-07" db="EMBL/GenBank/DDBJ databases">
        <title>Comparative genomics of wheat-associated soil bacteria to identify genetic determinants of phenazine resistance.</title>
        <authorList>
            <person name="Mouncey N."/>
        </authorList>
    </citation>
    <scope>NUCLEOTIDE SEQUENCE [LARGE SCALE GENOMIC DNA]</scope>
    <source>
        <strain evidence="1 2">W1I3</strain>
    </source>
</reference>
<accession>A0ABU0PN51</accession>
<gene>
    <name evidence="1" type="ORF">QFZ36_002252</name>
</gene>
<organism evidence="1 2">
    <name type="scientific">Pseudarthrobacter siccitolerans</name>
    <dbReference type="NCBI Taxonomy" id="861266"/>
    <lineage>
        <taxon>Bacteria</taxon>
        <taxon>Bacillati</taxon>
        <taxon>Actinomycetota</taxon>
        <taxon>Actinomycetes</taxon>
        <taxon>Micrococcales</taxon>
        <taxon>Micrococcaceae</taxon>
        <taxon>Pseudarthrobacter</taxon>
    </lineage>
</organism>
<dbReference type="Proteomes" id="UP001236806">
    <property type="component" value="Unassembled WGS sequence"/>
</dbReference>
<protein>
    <submittedName>
        <fullName evidence="1">Uncharacterized protein</fullName>
    </submittedName>
</protein>